<comment type="caution">
    <text evidence="1">The sequence shown here is derived from an EMBL/GenBank/DDBJ whole genome shotgun (WGS) entry which is preliminary data.</text>
</comment>
<proteinExistence type="predicted"/>
<organism evidence="1">
    <name type="scientific">gut metagenome</name>
    <dbReference type="NCBI Taxonomy" id="749906"/>
    <lineage>
        <taxon>unclassified sequences</taxon>
        <taxon>metagenomes</taxon>
        <taxon>organismal metagenomes</taxon>
    </lineage>
</organism>
<dbReference type="AlphaFoldDB" id="J9G8G6"/>
<dbReference type="EMBL" id="AMCI01002280">
    <property type="protein sequence ID" value="EJX03149.1"/>
    <property type="molecule type" value="Genomic_DNA"/>
</dbReference>
<name>J9G8G6_9ZZZZ</name>
<evidence type="ECO:0000313" key="1">
    <source>
        <dbReference type="EMBL" id="EJX03149.1"/>
    </source>
</evidence>
<protein>
    <submittedName>
        <fullName evidence="1">Uncharacterized protein</fullName>
    </submittedName>
</protein>
<gene>
    <name evidence="1" type="ORF">EVA_08745</name>
</gene>
<sequence>MAWAIKPLCAFSLTARTSRPYISALTATKPETTLAAALWSLCRRA</sequence>
<accession>J9G8G6</accession>
<reference evidence="1" key="1">
    <citation type="journal article" date="2012" name="PLoS ONE">
        <title>Gene sets for utilization of primary and secondary nutrition supplies in the distal gut of endangered iberian lynx.</title>
        <authorList>
            <person name="Alcaide M."/>
            <person name="Messina E."/>
            <person name="Richter M."/>
            <person name="Bargiela R."/>
            <person name="Peplies J."/>
            <person name="Huws S.A."/>
            <person name="Newbold C.J."/>
            <person name="Golyshin P.N."/>
            <person name="Simon M.A."/>
            <person name="Lopez G."/>
            <person name="Yakimov M.M."/>
            <person name="Ferrer M."/>
        </authorList>
    </citation>
    <scope>NUCLEOTIDE SEQUENCE</scope>
</reference>